<dbReference type="AlphaFoldDB" id="A0AAV2SFE8"/>
<evidence type="ECO:0000256" key="9">
    <source>
        <dbReference type="ARBA" id="ARBA00023163"/>
    </source>
</evidence>
<dbReference type="Proteomes" id="UP001497623">
    <property type="component" value="Unassembled WGS sequence"/>
</dbReference>
<dbReference type="FunFam" id="3.30.160.60:FF:000097">
    <property type="entry name" value="Zinc finger protein"/>
    <property type="match status" value="1"/>
</dbReference>
<evidence type="ECO:0000259" key="12">
    <source>
        <dbReference type="PROSITE" id="PS50157"/>
    </source>
</evidence>
<dbReference type="PANTHER" id="PTHR16515">
    <property type="entry name" value="PR DOMAIN ZINC FINGER PROTEIN"/>
    <property type="match status" value="1"/>
</dbReference>
<dbReference type="GO" id="GO:0005634">
    <property type="term" value="C:nucleus"/>
    <property type="evidence" value="ECO:0007669"/>
    <property type="project" value="UniProtKB-SubCell"/>
</dbReference>
<dbReference type="InterPro" id="IPR036236">
    <property type="entry name" value="Znf_C2H2_sf"/>
</dbReference>
<evidence type="ECO:0000256" key="7">
    <source>
        <dbReference type="ARBA" id="ARBA00023015"/>
    </source>
</evidence>
<accession>A0AAV2SFE8</accession>
<dbReference type="Gene3D" id="3.30.160.60">
    <property type="entry name" value="Classic Zinc Finger"/>
    <property type="match status" value="3"/>
</dbReference>
<comment type="function">
    <text evidence="1">May be involved in transcriptional regulation.</text>
</comment>
<dbReference type="Pfam" id="PF13912">
    <property type="entry name" value="zf-C2H2_6"/>
    <property type="match status" value="1"/>
</dbReference>
<dbReference type="InterPro" id="IPR013087">
    <property type="entry name" value="Znf_C2H2_type"/>
</dbReference>
<feature type="domain" description="C2H2-type" evidence="12">
    <location>
        <begin position="270"/>
        <end position="297"/>
    </location>
</feature>
<keyword evidence="10" id="KW-0539">Nucleus</keyword>
<evidence type="ECO:0000256" key="6">
    <source>
        <dbReference type="ARBA" id="ARBA00022833"/>
    </source>
</evidence>
<dbReference type="GO" id="GO:0008270">
    <property type="term" value="F:zinc ion binding"/>
    <property type="evidence" value="ECO:0007669"/>
    <property type="project" value="UniProtKB-KW"/>
</dbReference>
<gene>
    <name evidence="13" type="ORF">MNOR_LOCUS36737</name>
</gene>
<dbReference type="InterPro" id="IPR050331">
    <property type="entry name" value="Zinc_finger"/>
</dbReference>
<dbReference type="PROSITE" id="PS00028">
    <property type="entry name" value="ZINC_FINGER_C2H2_1"/>
    <property type="match status" value="4"/>
</dbReference>
<keyword evidence="4" id="KW-0677">Repeat</keyword>
<dbReference type="GO" id="GO:0003677">
    <property type="term" value="F:DNA binding"/>
    <property type="evidence" value="ECO:0007669"/>
    <property type="project" value="UniProtKB-KW"/>
</dbReference>
<dbReference type="SMART" id="SM00355">
    <property type="entry name" value="ZnF_C2H2"/>
    <property type="match status" value="5"/>
</dbReference>
<evidence type="ECO:0000256" key="8">
    <source>
        <dbReference type="ARBA" id="ARBA00023125"/>
    </source>
</evidence>
<organism evidence="13 14">
    <name type="scientific">Meganyctiphanes norvegica</name>
    <name type="common">Northern krill</name>
    <name type="synonym">Thysanopoda norvegica</name>
    <dbReference type="NCBI Taxonomy" id="48144"/>
    <lineage>
        <taxon>Eukaryota</taxon>
        <taxon>Metazoa</taxon>
        <taxon>Ecdysozoa</taxon>
        <taxon>Arthropoda</taxon>
        <taxon>Crustacea</taxon>
        <taxon>Multicrustacea</taxon>
        <taxon>Malacostraca</taxon>
        <taxon>Eumalacostraca</taxon>
        <taxon>Eucarida</taxon>
        <taxon>Euphausiacea</taxon>
        <taxon>Euphausiidae</taxon>
        <taxon>Meganyctiphanes</taxon>
    </lineage>
</organism>
<dbReference type="Pfam" id="PF00096">
    <property type="entry name" value="zf-C2H2"/>
    <property type="match status" value="3"/>
</dbReference>
<keyword evidence="14" id="KW-1185">Reference proteome</keyword>
<dbReference type="EMBL" id="CAXKWB010068815">
    <property type="protein sequence ID" value="CAL4192431.1"/>
    <property type="molecule type" value="Genomic_DNA"/>
</dbReference>
<evidence type="ECO:0000313" key="14">
    <source>
        <dbReference type="Proteomes" id="UP001497623"/>
    </source>
</evidence>
<evidence type="ECO:0000256" key="2">
    <source>
        <dbReference type="ARBA" id="ARBA00004123"/>
    </source>
</evidence>
<evidence type="ECO:0000313" key="13">
    <source>
        <dbReference type="EMBL" id="CAL4192431.1"/>
    </source>
</evidence>
<protein>
    <recommendedName>
        <fullName evidence="12">C2H2-type domain-containing protein</fullName>
    </recommendedName>
</protein>
<evidence type="ECO:0000256" key="11">
    <source>
        <dbReference type="PROSITE-ProRule" id="PRU00042"/>
    </source>
</evidence>
<keyword evidence="3" id="KW-0479">Metal-binding</keyword>
<name>A0AAV2SFE8_MEGNR</name>
<dbReference type="PROSITE" id="PS50157">
    <property type="entry name" value="ZINC_FINGER_C2H2_2"/>
    <property type="match status" value="4"/>
</dbReference>
<feature type="domain" description="C2H2-type" evidence="12">
    <location>
        <begin position="242"/>
        <end position="269"/>
    </location>
</feature>
<keyword evidence="5 11" id="KW-0863">Zinc-finger</keyword>
<dbReference type="PANTHER" id="PTHR16515:SF66">
    <property type="entry name" value="C2H2-TYPE DOMAIN-CONTAINING PROTEIN"/>
    <property type="match status" value="1"/>
</dbReference>
<keyword evidence="9" id="KW-0804">Transcription</keyword>
<feature type="domain" description="C2H2-type" evidence="12">
    <location>
        <begin position="646"/>
        <end position="673"/>
    </location>
</feature>
<reference evidence="13 14" key="1">
    <citation type="submission" date="2024-05" db="EMBL/GenBank/DDBJ databases">
        <authorList>
            <person name="Wallberg A."/>
        </authorList>
    </citation>
    <scope>NUCLEOTIDE SEQUENCE [LARGE SCALE GENOMIC DNA]</scope>
</reference>
<proteinExistence type="predicted"/>
<keyword evidence="7" id="KW-0805">Transcription regulation</keyword>
<feature type="domain" description="C2H2-type" evidence="12">
    <location>
        <begin position="615"/>
        <end position="645"/>
    </location>
</feature>
<dbReference type="GO" id="GO:0010468">
    <property type="term" value="P:regulation of gene expression"/>
    <property type="evidence" value="ECO:0007669"/>
    <property type="project" value="TreeGrafter"/>
</dbReference>
<evidence type="ECO:0000256" key="10">
    <source>
        <dbReference type="ARBA" id="ARBA00023242"/>
    </source>
</evidence>
<sequence length="680" mass="75327">MSTVRRILVNSVRRTALFGEQETNLSEKDDFRACKQKFMDALDCNTSIEYHYLNDCHEVLDVIDENSTYEIKSSLPCRNSIDGILYWLPNSRYICQKGSTENHLKNGEPYRVFTQSYIQNISDVQSFTNNIVCRSSLLNSVLQKFWIQLEIVIFSLLNLESFLSRKVVEKISVGEDGGSSSGELLSGEPGEGKLLTVEHVDALLEQSRREKQRLLHLQTDKIKTHDMNIKTEAEEIDYKHPKHCPSCSKSFKKPSDLKRHIRTHTGEKPFPCVLCGKSFAVKSTLDVHLKTQRSSQSSYNQALQVCSKWDNNSRCQQEQTVALKKIVSGNGDAVVDVVNQVMLNPDGTMSVQIQGIGGISLGTYDASALLQNLGGTVTLDEQVLSQLQASGVTMMEDAAGTGHQITMMDDTTGASGHQVAMMEAGGHSGHQAVTDEDVEDSISVNPNVVMTQPGSVRTPNNQGQIDDAGGDFQIHMIDNGQVFTTGTLNMLGDDHMDRDATTSQESSTFLPQAHLNLSDLAISGPNNTIQCTLCSKTFVKLTDWQDHMISHNLVIRCDVDGTGSEGDLQDTNIYVTSTLDEPSLISDKPGNIISIGDLTVSKMDNLPTTSNRNHLKCTMPACGRTYKSQSSLDQHTLTCHMTKSLHECNICKQNFPQAVALQRHIKLHHNEKTGFRLHFL</sequence>
<evidence type="ECO:0000256" key="4">
    <source>
        <dbReference type="ARBA" id="ARBA00022737"/>
    </source>
</evidence>
<dbReference type="SUPFAM" id="SSF57667">
    <property type="entry name" value="beta-beta-alpha zinc fingers"/>
    <property type="match status" value="2"/>
</dbReference>
<evidence type="ECO:0000256" key="3">
    <source>
        <dbReference type="ARBA" id="ARBA00022723"/>
    </source>
</evidence>
<dbReference type="FunFam" id="3.30.160.60:FF:000072">
    <property type="entry name" value="zinc finger protein 143 isoform X1"/>
    <property type="match status" value="1"/>
</dbReference>
<comment type="subcellular location">
    <subcellularLocation>
        <location evidence="2">Nucleus</location>
    </subcellularLocation>
</comment>
<keyword evidence="6" id="KW-0862">Zinc</keyword>
<evidence type="ECO:0000256" key="5">
    <source>
        <dbReference type="ARBA" id="ARBA00022771"/>
    </source>
</evidence>
<evidence type="ECO:0000256" key="1">
    <source>
        <dbReference type="ARBA" id="ARBA00003767"/>
    </source>
</evidence>
<keyword evidence="8" id="KW-0238">DNA-binding</keyword>
<comment type="caution">
    <text evidence="13">The sequence shown here is derived from an EMBL/GenBank/DDBJ whole genome shotgun (WGS) entry which is preliminary data.</text>
</comment>